<dbReference type="GO" id="GO:0071513">
    <property type="term" value="C:phosphopantothenoylcysteine decarboxylase complex"/>
    <property type="evidence" value="ECO:0007669"/>
    <property type="project" value="TreeGrafter"/>
</dbReference>
<dbReference type="GO" id="GO:0010181">
    <property type="term" value="F:FMN binding"/>
    <property type="evidence" value="ECO:0007669"/>
    <property type="project" value="TreeGrafter"/>
</dbReference>
<dbReference type="AlphaFoldDB" id="A0A061AIQ5"/>
<dbReference type="Pfam" id="PF02441">
    <property type="entry name" value="Flavoprotein"/>
    <property type="match status" value="1"/>
</dbReference>
<evidence type="ECO:0000256" key="2">
    <source>
        <dbReference type="ARBA" id="ARBA00038350"/>
    </source>
</evidence>
<dbReference type="SUPFAM" id="SSF52507">
    <property type="entry name" value="Homo-oligomeric flavin-containing Cys decarboxylases, HFCD"/>
    <property type="match status" value="1"/>
</dbReference>
<feature type="domain" description="Flavoprotein" evidence="3">
    <location>
        <begin position="38"/>
        <end position="218"/>
    </location>
</feature>
<gene>
    <name evidence="4" type="ORF">RHTO0S_02e09406g</name>
</gene>
<reference evidence="4" key="1">
    <citation type="journal article" date="2014" name="Genome Announc.">
        <title>Draft genome sequence of Rhodosporidium toruloides CECT1137, an oleaginous yeast of biotechnological interest.</title>
        <authorList>
            <person name="Morin N."/>
            <person name="Calcas X."/>
            <person name="Devillers H."/>
            <person name="Durrens P."/>
            <person name="Sherman D.J."/>
            <person name="Nicaud J.-M."/>
            <person name="Neuveglise C."/>
        </authorList>
    </citation>
    <scope>NUCLEOTIDE SEQUENCE</scope>
    <source>
        <strain evidence="4">CECT1137</strain>
    </source>
</reference>
<evidence type="ECO:0000259" key="3">
    <source>
        <dbReference type="Pfam" id="PF02441"/>
    </source>
</evidence>
<dbReference type="EMBL" id="LK052937">
    <property type="protein sequence ID" value="CDR36983.1"/>
    <property type="molecule type" value="Genomic_DNA"/>
</dbReference>
<dbReference type="OrthoDB" id="1532798at2759"/>
<sequence length="230" mass="25371">MDATEDLRQTIARLLPNGLGAKGDEERNPVVFPARNLHVLLAVSGSVASIKAPLIVRELLKHDKVDVQVVATKSATHFFDATEIEKAYSGRVRVWTDADEWAGWNQIGDPVLHIELRRWADVVLVAPCSANTLAKITSGICDNILTSFLRALPTFVPVHLFPAMNTHMYSHPLTAKQLKMVQEELGYKVHGPIGKKLACGDIGIGAMTEWSDIVQLVVNEYGLKRREEAS</sequence>
<dbReference type="InterPro" id="IPR036551">
    <property type="entry name" value="Flavin_trans-like"/>
</dbReference>
<dbReference type="PANTHER" id="PTHR14359:SF6">
    <property type="entry name" value="PHOSPHOPANTOTHENOYLCYSTEINE DECARBOXYLASE"/>
    <property type="match status" value="1"/>
</dbReference>
<organism evidence="4">
    <name type="scientific">Rhodotorula toruloides</name>
    <name type="common">Yeast</name>
    <name type="synonym">Rhodosporidium toruloides</name>
    <dbReference type="NCBI Taxonomy" id="5286"/>
    <lineage>
        <taxon>Eukaryota</taxon>
        <taxon>Fungi</taxon>
        <taxon>Dikarya</taxon>
        <taxon>Basidiomycota</taxon>
        <taxon>Pucciniomycotina</taxon>
        <taxon>Microbotryomycetes</taxon>
        <taxon>Sporidiobolales</taxon>
        <taxon>Sporidiobolaceae</taxon>
        <taxon>Rhodotorula</taxon>
    </lineage>
</organism>
<protein>
    <submittedName>
        <fullName evidence="4">RHTO0S02e09406g1_1</fullName>
    </submittedName>
</protein>
<comment type="similarity">
    <text evidence="2">Belongs to the HFCD (homooligomeric flavin containing Cys decarboxylase) superfamily.</text>
</comment>
<dbReference type="GO" id="GO:0004633">
    <property type="term" value="F:phosphopantothenoylcysteine decarboxylase activity"/>
    <property type="evidence" value="ECO:0007669"/>
    <property type="project" value="TreeGrafter"/>
</dbReference>
<proteinExistence type="inferred from homology"/>
<dbReference type="GO" id="GO:0015937">
    <property type="term" value="P:coenzyme A biosynthetic process"/>
    <property type="evidence" value="ECO:0007669"/>
    <property type="project" value="UniProtKB-KW"/>
</dbReference>
<evidence type="ECO:0000313" key="4">
    <source>
        <dbReference type="EMBL" id="CDR36983.1"/>
    </source>
</evidence>
<accession>A0A061AIQ5</accession>
<name>A0A061AIQ5_RHOTO</name>
<dbReference type="PANTHER" id="PTHR14359">
    <property type="entry name" value="HOMO-OLIGOMERIC FLAVIN CONTAINING CYS DECARBOXYLASE FAMILY"/>
    <property type="match status" value="1"/>
</dbReference>
<dbReference type="Gene3D" id="3.40.50.1950">
    <property type="entry name" value="Flavin prenyltransferase-like"/>
    <property type="match status" value="1"/>
</dbReference>
<dbReference type="InterPro" id="IPR003382">
    <property type="entry name" value="Flavoprotein"/>
</dbReference>
<evidence type="ECO:0000256" key="1">
    <source>
        <dbReference type="ARBA" id="ARBA00022993"/>
    </source>
</evidence>
<keyword evidence="1" id="KW-0173">Coenzyme A biosynthesis</keyword>